<proteinExistence type="predicted"/>
<dbReference type="Proteomes" id="UP000076842">
    <property type="component" value="Unassembled WGS sequence"/>
</dbReference>
<gene>
    <name evidence="2" type="ORF">CALCODRAFT_25533</name>
</gene>
<accession>A0A165J2M7</accession>
<evidence type="ECO:0000256" key="1">
    <source>
        <dbReference type="SAM" id="MobiDB-lite"/>
    </source>
</evidence>
<keyword evidence="3" id="KW-1185">Reference proteome</keyword>
<dbReference type="AlphaFoldDB" id="A0A165J2M7"/>
<evidence type="ECO:0000313" key="2">
    <source>
        <dbReference type="EMBL" id="KZT61291.1"/>
    </source>
</evidence>
<protein>
    <submittedName>
        <fullName evidence="2">Uncharacterized protein</fullName>
    </submittedName>
</protein>
<dbReference type="InParanoid" id="A0A165J2M7"/>
<evidence type="ECO:0000313" key="3">
    <source>
        <dbReference type="Proteomes" id="UP000076842"/>
    </source>
</evidence>
<feature type="compositionally biased region" description="Basic and acidic residues" evidence="1">
    <location>
        <begin position="1"/>
        <end position="34"/>
    </location>
</feature>
<name>A0A165J2M7_9BASI</name>
<feature type="compositionally biased region" description="Polar residues" evidence="1">
    <location>
        <begin position="52"/>
        <end position="68"/>
    </location>
</feature>
<organism evidence="2 3">
    <name type="scientific">Calocera cornea HHB12733</name>
    <dbReference type="NCBI Taxonomy" id="1353952"/>
    <lineage>
        <taxon>Eukaryota</taxon>
        <taxon>Fungi</taxon>
        <taxon>Dikarya</taxon>
        <taxon>Basidiomycota</taxon>
        <taxon>Agaricomycotina</taxon>
        <taxon>Dacrymycetes</taxon>
        <taxon>Dacrymycetales</taxon>
        <taxon>Dacrymycetaceae</taxon>
        <taxon>Calocera</taxon>
    </lineage>
</organism>
<dbReference type="EMBL" id="KV423924">
    <property type="protein sequence ID" value="KZT61291.1"/>
    <property type="molecule type" value="Genomic_DNA"/>
</dbReference>
<sequence>MWTKRAKEGRQDIGPRQKRAAAAEKKRHEKREPAGRTGRGSVSLSHREETKATQASSGPSNTTVSDRTNPGKAEGVERPSGVLLQSSLFIHQRIPGHLYTPG</sequence>
<feature type="region of interest" description="Disordered" evidence="1">
    <location>
        <begin position="1"/>
        <end position="83"/>
    </location>
</feature>
<reference evidence="2 3" key="1">
    <citation type="journal article" date="2016" name="Mol. Biol. Evol.">
        <title>Comparative Genomics of Early-Diverging Mushroom-Forming Fungi Provides Insights into the Origins of Lignocellulose Decay Capabilities.</title>
        <authorList>
            <person name="Nagy L.G."/>
            <person name="Riley R."/>
            <person name="Tritt A."/>
            <person name="Adam C."/>
            <person name="Daum C."/>
            <person name="Floudas D."/>
            <person name="Sun H."/>
            <person name="Yadav J.S."/>
            <person name="Pangilinan J."/>
            <person name="Larsson K.H."/>
            <person name="Matsuura K."/>
            <person name="Barry K."/>
            <person name="Labutti K."/>
            <person name="Kuo R."/>
            <person name="Ohm R.A."/>
            <person name="Bhattacharya S.S."/>
            <person name="Shirouzu T."/>
            <person name="Yoshinaga Y."/>
            <person name="Martin F.M."/>
            <person name="Grigoriev I.V."/>
            <person name="Hibbett D.S."/>
        </authorList>
    </citation>
    <scope>NUCLEOTIDE SEQUENCE [LARGE SCALE GENOMIC DNA]</scope>
    <source>
        <strain evidence="2 3">HHB12733</strain>
    </source>
</reference>